<comment type="subcellular location">
    <subcellularLocation>
        <location evidence="1">Nucleus</location>
    </subcellularLocation>
</comment>
<proteinExistence type="predicted"/>
<feature type="compositionally biased region" description="Acidic residues" evidence="3">
    <location>
        <begin position="280"/>
        <end position="290"/>
    </location>
</feature>
<dbReference type="STRING" id="27342.A0A0H2RB81"/>
<feature type="region of interest" description="Disordered" evidence="3">
    <location>
        <begin position="38"/>
        <end position="93"/>
    </location>
</feature>
<dbReference type="EMBL" id="KQ086082">
    <property type="protein sequence ID" value="KLO08657.1"/>
    <property type="molecule type" value="Genomic_DNA"/>
</dbReference>
<evidence type="ECO:0000313" key="4">
    <source>
        <dbReference type="EMBL" id="KLO08657.1"/>
    </source>
</evidence>
<dbReference type="Pfam" id="PF15458">
    <property type="entry name" value="NTR2"/>
    <property type="match status" value="1"/>
</dbReference>
<feature type="region of interest" description="Disordered" evidence="3">
    <location>
        <begin position="280"/>
        <end position="329"/>
    </location>
</feature>
<dbReference type="Proteomes" id="UP000053477">
    <property type="component" value="Unassembled WGS sequence"/>
</dbReference>
<dbReference type="GO" id="GO:0000390">
    <property type="term" value="P:spliceosomal complex disassembly"/>
    <property type="evidence" value="ECO:0007669"/>
    <property type="project" value="InterPro"/>
</dbReference>
<feature type="compositionally biased region" description="Basic residues" evidence="3">
    <location>
        <begin position="68"/>
        <end position="78"/>
    </location>
</feature>
<dbReference type="InParanoid" id="A0A0H2RB81"/>
<keyword evidence="5" id="KW-1185">Reference proteome</keyword>
<dbReference type="GO" id="GO:0071008">
    <property type="term" value="C:U2-type post-mRNA release spliceosomal complex"/>
    <property type="evidence" value="ECO:0007669"/>
    <property type="project" value="InterPro"/>
</dbReference>
<keyword evidence="2" id="KW-0539">Nucleus</keyword>
<dbReference type="AlphaFoldDB" id="A0A0H2RB81"/>
<gene>
    <name evidence="4" type="ORF">SCHPADRAFT_880264</name>
</gene>
<feature type="compositionally biased region" description="Polar residues" evidence="3">
    <location>
        <begin position="143"/>
        <end position="159"/>
    </location>
</feature>
<dbReference type="GO" id="GO:0003677">
    <property type="term" value="F:DNA binding"/>
    <property type="evidence" value="ECO:0007669"/>
    <property type="project" value="InterPro"/>
</dbReference>
<sequence>MGVGTSFEDVLEVNFNLSSCYPLINSMEDNETLSFVRRTKAKPLRGRDSPTKATDDDDDVTTAATLRNKQKTRAKPKARLSFGGDDEDGADDFKVKKSNLSRKLKLGSSTPLRSDIDGPEDLGASVSSPKYSKEYLSELKAGTPSTPSNQKTASSNDSDLSFDIEELSGAVIVDESMELDVTPEIPSESSILAAKQKRERMRETKPSDDDGFISLTVTRRDTEYQGPHPESRLVREEDELGEGDDEFAEYTSAQERIALGKKAKKKESEKKKMSMAEMIEDAEEEDEETLEWEREQLRRGGKGNDYEKSTSVKQEYRPAPIPPPSSLPTLEAATSRLSLSLTQLTESHAKSTALMTSLADERQALEVKEKEMRSMVENAEEKRSWFNAFREWVETIATFLDEKYPTLEKLEDEQLSLLKERRELIQKRRNEDDEDDLSLCLGSIPVLNQPDEVDDLGRVIPRQNYDVSRRERMHSRAIRRSRRVHSGEDEGYSTDSSLLDSDQVDYETATSKLADDTKLLLGDVRSDDFKNPSVGVARWFGSWRDKYSDSYTDAFGGLGMVSAWEFWVRLEMLDWDPMEDSRVLDSFKWYGALYKYSRPQSGDAMDEDDALGPDGDLVSAMISTSVVPRLYKIIRGGGYDVYSSKHMRSLIDLVEQVEASATRDKFELLVKGVVETFREAVESSEKILVPFLDQNQTLFEPESFSARRRFLMRRYKLVSNMVKWRKHTGECFGVGELVKKLVIDVMNPAARTGWDVGGQDIMRKVSKILPQDLRIDSI</sequence>
<evidence type="ECO:0000313" key="5">
    <source>
        <dbReference type="Proteomes" id="UP000053477"/>
    </source>
</evidence>
<organism evidence="4 5">
    <name type="scientific">Schizopora paradoxa</name>
    <dbReference type="NCBI Taxonomy" id="27342"/>
    <lineage>
        <taxon>Eukaryota</taxon>
        <taxon>Fungi</taxon>
        <taxon>Dikarya</taxon>
        <taxon>Basidiomycota</taxon>
        <taxon>Agaricomycotina</taxon>
        <taxon>Agaricomycetes</taxon>
        <taxon>Hymenochaetales</taxon>
        <taxon>Schizoporaceae</taxon>
        <taxon>Schizopora</taxon>
    </lineage>
</organism>
<feature type="compositionally biased region" description="Basic and acidic residues" evidence="3">
    <location>
        <begin position="45"/>
        <end position="54"/>
    </location>
</feature>
<dbReference type="OrthoDB" id="429427at2759"/>
<feature type="region of interest" description="Disordered" evidence="3">
    <location>
        <begin position="179"/>
        <end position="244"/>
    </location>
</feature>
<name>A0A0H2RB81_9AGAM</name>
<evidence type="ECO:0000256" key="1">
    <source>
        <dbReference type="ARBA" id="ARBA00004123"/>
    </source>
</evidence>
<dbReference type="PANTHER" id="PTHR12214">
    <property type="entry name" value="GC-RICH SEQUENCE DNA-BINDING FACTOR"/>
    <property type="match status" value="1"/>
</dbReference>
<dbReference type="InterPro" id="IPR012890">
    <property type="entry name" value="GCFC2-like"/>
</dbReference>
<dbReference type="PANTHER" id="PTHR12214:SF0">
    <property type="entry name" value="LD29489P"/>
    <property type="match status" value="1"/>
</dbReference>
<feature type="compositionally biased region" description="Basic and acidic residues" evidence="3">
    <location>
        <begin position="291"/>
        <end position="316"/>
    </location>
</feature>
<accession>A0A0H2RB81</accession>
<reference evidence="4 5" key="1">
    <citation type="submission" date="2015-04" db="EMBL/GenBank/DDBJ databases">
        <title>Complete genome sequence of Schizopora paradoxa KUC8140, a cosmopolitan wood degrader in East Asia.</title>
        <authorList>
            <consortium name="DOE Joint Genome Institute"/>
            <person name="Min B."/>
            <person name="Park H."/>
            <person name="Jang Y."/>
            <person name="Kim J.-J."/>
            <person name="Kim K.H."/>
            <person name="Pangilinan J."/>
            <person name="Lipzen A."/>
            <person name="Riley R."/>
            <person name="Grigoriev I.V."/>
            <person name="Spatafora J.W."/>
            <person name="Choi I.-G."/>
        </authorList>
    </citation>
    <scope>NUCLEOTIDE SEQUENCE [LARGE SCALE GENOMIC DNA]</scope>
    <source>
        <strain evidence="4 5">KUC8140</strain>
    </source>
</reference>
<feature type="compositionally biased region" description="Basic and acidic residues" evidence="3">
    <location>
        <begin position="218"/>
        <end position="235"/>
    </location>
</feature>
<evidence type="ECO:0008006" key="6">
    <source>
        <dbReference type="Google" id="ProtNLM"/>
    </source>
</evidence>
<protein>
    <recommendedName>
        <fullName evidence="6">GCFC-domain-containing protein</fullName>
    </recommendedName>
</protein>
<feature type="region of interest" description="Disordered" evidence="3">
    <location>
        <begin position="106"/>
        <end position="161"/>
    </location>
</feature>
<evidence type="ECO:0000256" key="2">
    <source>
        <dbReference type="ARBA" id="ARBA00023242"/>
    </source>
</evidence>
<evidence type="ECO:0000256" key="3">
    <source>
        <dbReference type="SAM" id="MobiDB-lite"/>
    </source>
</evidence>
<dbReference type="InterPro" id="IPR028211">
    <property type="entry name" value="Ntr2"/>
</dbReference>